<keyword evidence="1" id="KW-0479">Metal-binding</keyword>
<dbReference type="PROSITE" id="PS50016">
    <property type="entry name" value="ZF_PHD_2"/>
    <property type="match status" value="1"/>
</dbReference>
<dbReference type="InterPro" id="IPR013083">
    <property type="entry name" value="Znf_RING/FYVE/PHD"/>
</dbReference>
<dbReference type="SUPFAM" id="SSF57903">
    <property type="entry name" value="FYVE/PHD zinc finger"/>
    <property type="match status" value="1"/>
</dbReference>
<dbReference type="InterPro" id="IPR011011">
    <property type="entry name" value="Znf_FYVE_PHD"/>
</dbReference>
<dbReference type="Proteomes" id="UP000030746">
    <property type="component" value="Unassembled WGS sequence"/>
</dbReference>
<sequence>DAAGNQVWICPACKMQDDGSPMIGCDECPDWYHWVCVNIVQEPPEDDEWFCPRCRQNKKEKPKVKKKKKKKV</sequence>
<dbReference type="RefSeq" id="XP_009060565.1">
    <property type="nucleotide sequence ID" value="XM_009062317.1"/>
</dbReference>
<dbReference type="PROSITE" id="PS01359">
    <property type="entry name" value="ZF_PHD_1"/>
    <property type="match status" value="1"/>
</dbReference>
<dbReference type="Pfam" id="PF00628">
    <property type="entry name" value="PHD"/>
    <property type="match status" value="1"/>
</dbReference>
<feature type="domain" description="PHD-type" evidence="5">
    <location>
        <begin position="7"/>
        <end position="57"/>
    </location>
</feature>
<dbReference type="InterPro" id="IPR001965">
    <property type="entry name" value="Znf_PHD"/>
</dbReference>
<dbReference type="OrthoDB" id="436852at2759"/>
<evidence type="ECO:0000313" key="7">
    <source>
        <dbReference type="Proteomes" id="UP000030746"/>
    </source>
</evidence>
<dbReference type="Gene3D" id="3.30.40.10">
    <property type="entry name" value="Zinc/RING finger domain, C3HC4 (zinc finger)"/>
    <property type="match status" value="1"/>
</dbReference>
<organism evidence="6 7">
    <name type="scientific">Lottia gigantea</name>
    <name type="common">Giant owl limpet</name>
    <dbReference type="NCBI Taxonomy" id="225164"/>
    <lineage>
        <taxon>Eukaryota</taxon>
        <taxon>Metazoa</taxon>
        <taxon>Spiralia</taxon>
        <taxon>Lophotrochozoa</taxon>
        <taxon>Mollusca</taxon>
        <taxon>Gastropoda</taxon>
        <taxon>Patellogastropoda</taxon>
        <taxon>Lottioidea</taxon>
        <taxon>Lottiidae</taxon>
        <taxon>Lottia</taxon>
    </lineage>
</organism>
<dbReference type="InterPro" id="IPR019787">
    <property type="entry name" value="Znf_PHD-finger"/>
</dbReference>
<gene>
    <name evidence="6" type="ORF">LOTGIDRAFT_125429</name>
</gene>
<evidence type="ECO:0000256" key="4">
    <source>
        <dbReference type="PROSITE-ProRule" id="PRU00146"/>
    </source>
</evidence>
<keyword evidence="7" id="KW-1185">Reference proteome</keyword>
<dbReference type="PANTHER" id="PTHR46452:SF1">
    <property type="entry name" value="TRANSCRIPTION INITIATION FACTOR TFIID SUBUNIT 3"/>
    <property type="match status" value="1"/>
</dbReference>
<protein>
    <recommendedName>
        <fullName evidence="5">PHD-type domain-containing protein</fullName>
    </recommendedName>
</protein>
<evidence type="ECO:0000256" key="1">
    <source>
        <dbReference type="ARBA" id="ARBA00022723"/>
    </source>
</evidence>
<feature type="non-terminal residue" evidence="6">
    <location>
        <position position="1"/>
    </location>
</feature>
<dbReference type="SMART" id="SM00249">
    <property type="entry name" value="PHD"/>
    <property type="match status" value="1"/>
</dbReference>
<dbReference type="AlphaFoldDB" id="V4BK24"/>
<dbReference type="HOGENOM" id="CLU_2967720_0_0_1"/>
<dbReference type="GO" id="GO:0005669">
    <property type="term" value="C:transcription factor TFIID complex"/>
    <property type="evidence" value="ECO:0007669"/>
    <property type="project" value="TreeGrafter"/>
</dbReference>
<dbReference type="GeneID" id="20232495"/>
<name>V4BK24_LOTGI</name>
<dbReference type="GO" id="GO:0008270">
    <property type="term" value="F:zinc ion binding"/>
    <property type="evidence" value="ECO:0007669"/>
    <property type="project" value="UniProtKB-KW"/>
</dbReference>
<keyword evidence="3" id="KW-0862">Zinc</keyword>
<dbReference type="CDD" id="cd15522">
    <property type="entry name" value="PHD_TAF3"/>
    <property type="match status" value="1"/>
</dbReference>
<dbReference type="KEGG" id="lgi:LOTGIDRAFT_125429"/>
<accession>V4BK24</accession>
<evidence type="ECO:0000313" key="6">
    <source>
        <dbReference type="EMBL" id="ESO88899.1"/>
    </source>
</evidence>
<dbReference type="InterPro" id="IPR019786">
    <property type="entry name" value="Zinc_finger_PHD-type_CS"/>
</dbReference>
<dbReference type="GO" id="GO:0045944">
    <property type="term" value="P:positive regulation of transcription by RNA polymerase II"/>
    <property type="evidence" value="ECO:0007669"/>
    <property type="project" value="TreeGrafter"/>
</dbReference>
<reference evidence="6 7" key="1">
    <citation type="journal article" date="2013" name="Nature">
        <title>Insights into bilaterian evolution from three spiralian genomes.</title>
        <authorList>
            <person name="Simakov O."/>
            <person name="Marletaz F."/>
            <person name="Cho S.J."/>
            <person name="Edsinger-Gonzales E."/>
            <person name="Havlak P."/>
            <person name="Hellsten U."/>
            <person name="Kuo D.H."/>
            <person name="Larsson T."/>
            <person name="Lv J."/>
            <person name="Arendt D."/>
            <person name="Savage R."/>
            <person name="Osoegawa K."/>
            <person name="de Jong P."/>
            <person name="Grimwood J."/>
            <person name="Chapman J.A."/>
            <person name="Shapiro H."/>
            <person name="Aerts A."/>
            <person name="Otillar R.P."/>
            <person name="Terry A.Y."/>
            <person name="Boore J.L."/>
            <person name="Grigoriev I.V."/>
            <person name="Lindberg D.R."/>
            <person name="Seaver E.C."/>
            <person name="Weisblat D.A."/>
            <person name="Putnam N.H."/>
            <person name="Rokhsar D.S."/>
        </authorList>
    </citation>
    <scope>NUCLEOTIDE SEQUENCE [LARGE SCALE GENOMIC DNA]</scope>
</reference>
<evidence type="ECO:0000256" key="2">
    <source>
        <dbReference type="ARBA" id="ARBA00022771"/>
    </source>
</evidence>
<evidence type="ECO:0000256" key="3">
    <source>
        <dbReference type="ARBA" id="ARBA00022833"/>
    </source>
</evidence>
<dbReference type="CTD" id="20232495"/>
<dbReference type="STRING" id="225164.V4BK24"/>
<proteinExistence type="predicted"/>
<evidence type="ECO:0000259" key="5">
    <source>
        <dbReference type="PROSITE" id="PS50016"/>
    </source>
</evidence>
<keyword evidence="2 4" id="KW-0863">Zinc-finger</keyword>
<dbReference type="PANTHER" id="PTHR46452">
    <property type="entry name" value="TRANSCRIPTION INITIATION FACTOR TFIID SUBUNIT 3"/>
    <property type="match status" value="1"/>
</dbReference>
<dbReference type="GO" id="GO:0002039">
    <property type="term" value="F:p53 binding"/>
    <property type="evidence" value="ECO:0007669"/>
    <property type="project" value="TreeGrafter"/>
</dbReference>
<dbReference type="EMBL" id="KB202620">
    <property type="protein sequence ID" value="ESO88899.1"/>
    <property type="molecule type" value="Genomic_DNA"/>
</dbReference>